<feature type="domain" description="Peptidase M12A" evidence="1">
    <location>
        <begin position="87"/>
        <end position="247"/>
    </location>
</feature>
<dbReference type="AlphaFoldDB" id="S8ATC7"/>
<dbReference type="HOGENOM" id="CLU_963179_0_0_1"/>
<dbReference type="GO" id="GO:0006508">
    <property type="term" value="P:proteolysis"/>
    <property type="evidence" value="ECO:0007669"/>
    <property type="project" value="InterPro"/>
</dbReference>
<sequence>MSSDLAFTWDGGCYEVERFSPAELARFQEEEEERKEKWRIAKEEEERYIAEMLAKDPNFEPPAVMWPYNPPDKLAISLEDRWLPGSTIKIKFLNGSDIVHQRVIKYARIWTEHAGLSFEFVPKTKNADAKISFGGMPSSWCLIGRACTGKSQNTETMHFGCLTENSSDEEYSRTVLHEFGHLLGFVHEHQQPNASSIQWNKEQVYRDCAKEMGWGVSKVDEQILNPKDPKKFKIDASPFDQLSIMMYPVRKSWVVGATMDIPFNTRLSLVDIQMAKTWYPRFIITKISP</sequence>
<dbReference type="GO" id="GO:0004222">
    <property type="term" value="F:metalloendopeptidase activity"/>
    <property type="evidence" value="ECO:0007669"/>
    <property type="project" value="InterPro"/>
</dbReference>
<dbReference type="OrthoDB" id="291007at2759"/>
<evidence type="ECO:0000259" key="1">
    <source>
        <dbReference type="Pfam" id="PF01400"/>
    </source>
</evidence>
<dbReference type="InterPro" id="IPR001506">
    <property type="entry name" value="Peptidase_M12A"/>
</dbReference>
<dbReference type="SUPFAM" id="SSF55486">
    <property type="entry name" value="Metalloproteases ('zincins'), catalytic domain"/>
    <property type="match status" value="1"/>
</dbReference>
<protein>
    <recommendedName>
        <fullName evidence="1">Peptidase M12A domain-containing protein</fullName>
    </recommendedName>
</protein>
<dbReference type="Gene3D" id="3.40.390.10">
    <property type="entry name" value="Collagenase (Catalytic Domain)"/>
    <property type="match status" value="1"/>
</dbReference>
<dbReference type="eggNOG" id="ENOG502S9RS">
    <property type="taxonomic scope" value="Eukaryota"/>
</dbReference>
<reference evidence="3" key="2">
    <citation type="submission" date="2013-04" db="EMBL/GenBank/DDBJ databases">
        <title>Genomic mechanisms accounting for the adaptation to parasitism in nematode-trapping fungi.</title>
        <authorList>
            <person name="Ahren D.G."/>
        </authorList>
    </citation>
    <scope>NUCLEOTIDE SEQUENCE [LARGE SCALE GENOMIC DNA]</scope>
    <source>
        <strain evidence="3">CBS 200.50</strain>
    </source>
</reference>
<keyword evidence="3" id="KW-1185">Reference proteome</keyword>
<name>S8ATC7_DACHA</name>
<comment type="caution">
    <text evidence="2">The sequence shown here is derived from an EMBL/GenBank/DDBJ whole genome shotgun (WGS) entry which is preliminary data.</text>
</comment>
<proteinExistence type="predicted"/>
<dbReference type="STRING" id="1284197.S8ATC7"/>
<dbReference type="OMA" id="PQANIPW"/>
<reference evidence="2 3" key="1">
    <citation type="journal article" date="2013" name="PLoS Genet.">
        <title>Genomic mechanisms accounting for the adaptation to parasitism in nematode-trapping fungi.</title>
        <authorList>
            <person name="Meerupati T."/>
            <person name="Andersson K.M."/>
            <person name="Friman E."/>
            <person name="Kumar D."/>
            <person name="Tunlid A."/>
            <person name="Ahren D."/>
        </authorList>
    </citation>
    <scope>NUCLEOTIDE SEQUENCE [LARGE SCALE GENOMIC DNA]</scope>
    <source>
        <strain evidence="2 3">CBS 200.50</strain>
    </source>
</reference>
<evidence type="ECO:0000313" key="3">
    <source>
        <dbReference type="Proteomes" id="UP000015100"/>
    </source>
</evidence>
<evidence type="ECO:0000313" key="2">
    <source>
        <dbReference type="EMBL" id="EPS44226.1"/>
    </source>
</evidence>
<organism evidence="2 3">
    <name type="scientific">Dactylellina haptotyla (strain CBS 200.50)</name>
    <name type="common">Nematode-trapping fungus</name>
    <name type="synonym">Monacrosporium haptotylum</name>
    <dbReference type="NCBI Taxonomy" id="1284197"/>
    <lineage>
        <taxon>Eukaryota</taxon>
        <taxon>Fungi</taxon>
        <taxon>Dikarya</taxon>
        <taxon>Ascomycota</taxon>
        <taxon>Pezizomycotina</taxon>
        <taxon>Orbiliomycetes</taxon>
        <taxon>Orbiliales</taxon>
        <taxon>Orbiliaceae</taxon>
        <taxon>Dactylellina</taxon>
    </lineage>
</organism>
<dbReference type="InterPro" id="IPR024079">
    <property type="entry name" value="MetalloPept_cat_dom_sf"/>
</dbReference>
<dbReference type="Proteomes" id="UP000015100">
    <property type="component" value="Unassembled WGS sequence"/>
</dbReference>
<gene>
    <name evidence="2" type="ORF">H072_1755</name>
</gene>
<dbReference type="EMBL" id="AQGS01000055">
    <property type="protein sequence ID" value="EPS44226.1"/>
    <property type="molecule type" value="Genomic_DNA"/>
</dbReference>
<accession>S8ATC7</accession>
<dbReference type="Pfam" id="PF01400">
    <property type="entry name" value="Astacin"/>
    <property type="match status" value="1"/>
</dbReference>